<dbReference type="AlphaFoldDB" id="A0A4S4FWP1"/>
<feature type="transmembrane region" description="Helical" evidence="2">
    <location>
        <begin position="257"/>
        <end position="275"/>
    </location>
</feature>
<evidence type="ECO:0000313" key="4">
    <source>
        <dbReference type="EMBL" id="THG34974.1"/>
    </source>
</evidence>
<feature type="transmembrane region" description="Helical" evidence="2">
    <location>
        <begin position="47"/>
        <end position="67"/>
    </location>
</feature>
<reference evidence="4 5" key="1">
    <citation type="submission" date="2019-04" db="EMBL/GenBank/DDBJ databases">
        <authorList>
            <person name="Jiang L."/>
        </authorList>
    </citation>
    <scope>NUCLEOTIDE SEQUENCE [LARGE SCALE GENOMIC DNA]</scope>
    <source>
        <strain evidence="4 5">YIM 131861</strain>
    </source>
</reference>
<feature type="domain" description="EamA" evidence="3">
    <location>
        <begin position="22"/>
        <end position="151"/>
    </location>
</feature>
<name>A0A4S4FWP1_9MICO</name>
<comment type="similarity">
    <text evidence="1">Belongs to the EamA transporter family.</text>
</comment>
<dbReference type="InterPro" id="IPR037185">
    <property type="entry name" value="EmrE-like"/>
</dbReference>
<feature type="transmembrane region" description="Helical" evidence="2">
    <location>
        <begin position="281"/>
        <end position="300"/>
    </location>
</feature>
<feature type="transmembrane region" description="Helical" evidence="2">
    <location>
        <begin position="135"/>
        <end position="157"/>
    </location>
</feature>
<organism evidence="4 5">
    <name type="scientific">Orlajensenia flava</name>
    <dbReference type="NCBI Taxonomy" id="2565934"/>
    <lineage>
        <taxon>Bacteria</taxon>
        <taxon>Bacillati</taxon>
        <taxon>Actinomycetota</taxon>
        <taxon>Actinomycetes</taxon>
        <taxon>Micrococcales</taxon>
        <taxon>Microbacteriaceae</taxon>
        <taxon>Orlajensenia</taxon>
    </lineage>
</organism>
<comment type="caution">
    <text evidence="4">The sequence shown here is derived from an EMBL/GenBank/DDBJ whole genome shotgun (WGS) entry which is preliminary data.</text>
</comment>
<dbReference type="PANTHER" id="PTHR12715">
    <property type="entry name" value="TRANSPORTER, DRUG/METABOLITE EXPORTER FAMILY"/>
    <property type="match status" value="1"/>
</dbReference>
<feature type="transmembrane region" description="Helical" evidence="2">
    <location>
        <begin position="20"/>
        <end position="41"/>
    </location>
</feature>
<keyword evidence="2" id="KW-0472">Membrane</keyword>
<dbReference type="Proteomes" id="UP000307380">
    <property type="component" value="Unassembled WGS sequence"/>
</dbReference>
<keyword evidence="2" id="KW-1133">Transmembrane helix</keyword>
<gene>
    <name evidence="4" type="ORF">E6C70_02515</name>
</gene>
<dbReference type="SUPFAM" id="SSF103481">
    <property type="entry name" value="Multidrug resistance efflux transporter EmrE"/>
    <property type="match status" value="2"/>
</dbReference>
<evidence type="ECO:0000256" key="2">
    <source>
        <dbReference type="SAM" id="Phobius"/>
    </source>
</evidence>
<feature type="domain" description="EamA" evidence="3">
    <location>
        <begin position="163"/>
        <end position="296"/>
    </location>
</feature>
<accession>A0A4S4FWP1</accession>
<dbReference type="RefSeq" id="WP_136421925.1">
    <property type="nucleotide sequence ID" value="NZ_SSSN01000003.1"/>
</dbReference>
<dbReference type="InterPro" id="IPR000620">
    <property type="entry name" value="EamA_dom"/>
</dbReference>
<feature type="transmembrane region" description="Helical" evidence="2">
    <location>
        <begin position="109"/>
        <end position="128"/>
    </location>
</feature>
<feature type="transmembrane region" description="Helical" evidence="2">
    <location>
        <begin position="79"/>
        <end position="97"/>
    </location>
</feature>
<dbReference type="GO" id="GO:0016020">
    <property type="term" value="C:membrane"/>
    <property type="evidence" value="ECO:0007669"/>
    <property type="project" value="InterPro"/>
</dbReference>
<dbReference type="InterPro" id="IPR052756">
    <property type="entry name" value="Alkyne_AA_exporter"/>
</dbReference>
<proteinExistence type="inferred from homology"/>
<sequence length="302" mass="30990">MTRTDLPAVAHPPARTASTIAAIGVTVLAWASAFVVIRAVAQDFSPGALTLGRLLVGTIALGAAVAISRRWVRPTPREWSLLVFCGLAWFGLYNLTLNAAEHDLDAGTTAMLVNIGPILIAILAGTILREGVPPWLIGGAVVSLVGVVLIAVGSAGVAISSGWGVVLCLIAAASYAVGVILQKVVLRRLGGLQVTWIACTVGMVACLPFSGELVAAVTEAPSWSVVGMAYLGLVPTALAFSTWAYALRRMPAGRLGVSTYLVPPIAIVLGLLLLGEVPAPLQVVGGVTCLVGVAISRIGAHR</sequence>
<feature type="transmembrane region" description="Helical" evidence="2">
    <location>
        <begin position="194"/>
        <end position="217"/>
    </location>
</feature>
<dbReference type="OrthoDB" id="3744378at2"/>
<dbReference type="Pfam" id="PF00892">
    <property type="entry name" value="EamA"/>
    <property type="match status" value="2"/>
</dbReference>
<evidence type="ECO:0000313" key="5">
    <source>
        <dbReference type="Proteomes" id="UP000307380"/>
    </source>
</evidence>
<evidence type="ECO:0000259" key="3">
    <source>
        <dbReference type="Pfam" id="PF00892"/>
    </source>
</evidence>
<feature type="transmembrane region" description="Helical" evidence="2">
    <location>
        <begin position="223"/>
        <end position="245"/>
    </location>
</feature>
<keyword evidence="2" id="KW-0812">Transmembrane</keyword>
<keyword evidence="5" id="KW-1185">Reference proteome</keyword>
<protein>
    <submittedName>
        <fullName evidence="4">DMT family transporter</fullName>
    </submittedName>
</protein>
<feature type="transmembrane region" description="Helical" evidence="2">
    <location>
        <begin position="163"/>
        <end position="182"/>
    </location>
</feature>
<dbReference type="EMBL" id="SSSN01000003">
    <property type="protein sequence ID" value="THG34974.1"/>
    <property type="molecule type" value="Genomic_DNA"/>
</dbReference>
<dbReference type="PANTHER" id="PTHR12715:SF4">
    <property type="entry name" value="EAMA DOMAIN-CONTAINING PROTEIN"/>
    <property type="match status" value="1"/>
</dbReference>
<evidence type="ECO:0000256" key="1">
    <source>
        <dbReference type="ARBA" id="ARBA00007362"/>
    </source>
</evidence>